<keyword evidence="3" id="KW-1185">Reference proteome</keyword>
<dbReference type="Proteomes" id="UP001500367">
    <property type="component" value="Unassembled WGS sequence"/>
</dbReference>
<gene>
    <name evidence="2" type="ORF">GCM10022389_16830</name>
</gene>
<organism evidence="2 3">
    <name type="scientific">Flavobacterium cheonanense</name>
    <dbReference type="NCBI Taxonomy" id="706183"/>
    <lineage>
        <taxon>Bacteria</taxon>
        <taxon>Pseudomonadati</taxon>
        <taxon>Bacteroidota</taxon>
        <taxon>Flavobacteriia</taxon>
        <taxon>Flavobacteriales</taxon>
        <taxon>Flavobacteriaceae</taxon>
        <taxon>Flavobacterium</taxon>
    </lineage>
</organism>
<keyword evidence="1" id="KW-0812">Transmembrane</keyword>
<sequence length="59" mass="6644">MKNNTNTTTNSTFTLKTNSGFQVLCVAFLTSIRTILGLFLELFKSETEKLPIVYANIRV</sequence>
<evidence type="ECO:0000313" key="3">
    <source>
        <dbReference type="Proteomes" id="UP001500367"/>
    </source>
</evidence>
<proteinExistence type="predicted"/>
<reference evidence="3" key="1">
    <citation type="journal article" date="2019" name="Int. J. Syst. Evol. Microbiol.">
        <title>The Global Catalogue of Microorganisms (GCM) 10K type strain sequencing project: providing services to taxonomists for standard genome sequencing and annotation.</title>
        <authorList>
            <consortium name="The Broad Institute Genomics Platform"/>
            <consortium name="The Broad Institute Genome Sequencing Center for Infectious Disease"/>
            <person name="Wu L."/>
            <person name="Ma J."/>
        </authorList>
    </citation>
    <scope>NUCLEOTIDE SEQUENCE [LARGE SCALE GENOMIC DNA]</scope>
    <source>
        <strain evidence="3">JCM 17069</strain>
    </source>
</reference>
<evidence type="ECO:0000313" key="2">
    <source>
        <dbReference type="EMBL" id="GAA4072183.1"/>
    </source>
</evidence>
<name>A0ABP7VR21_9FLAO</name>
<accession>A0ABP7VR21</accession>
<keyword evidence="1" id="KW-1133">Transmembrane helix</keyword>
<comment type="caution">
    <text evidence="2">The sequence shown here is derived from an EMBL/GenBank/DDBJ whole genome shotgun (WGS) entry which is preliminary data.</text>
</comment>
<dbReference type="EMBL" id="BAABCT010000004">
    <property type="protein sequence ID" value="GAA4072183.1"/>
    <property type="molecule type" value="Genomic_DNA"/>
</dbReference>
<evidence type="ECO:0000256" key="1">
    <source>
        <dbReference type="SAM" id="Phobius"/>
    </source>
</evidence>
<feature type="transmembrane region" description="Helical" evidence="1">
    <location>
        <begin position="20"/>
        <end position="40"/>
    </location>
</feature>
<keyword evidence="1" id="KW-0472">Membrane</keyword>
<protein>
    <submittedName>
        <fullName evidence="2">Uncharacterized protein</fullName>
    </submittedName>
</protein>